<proteinExistence type="inferred from homology"/>
<keyword evidence="4" id="KW-1185">Reference proteome</keyword>
<evidence type="ECO:0000256" key="1">
    <source>
        <dbReference type="ARBA" id="ARBA00007689"/>
    </source>
</evidence>
<sequence length="104" mass="11426">MSGKQHYLYRLLPPRPEFPSDMTPEEAAVMQEHGDYWDGLLDRGVAVVFGPVAEPTGTWGLGVLEVDHADEVDRIRAGDPAVRSGVATAEVHPMISAYLRPSIR</sequence>
<dbReference type="Proteomes" id="UP000470246">
    <property type="component" value="Unassembled WGS sequence"/>
</dbReference>
<dbReference type="EMBL" id="JAAGWF010000002">
    <property type="protein sequence ID" value="NEK56527.1"/>
    <property type="molecule type" value="Genomic_DNA"/>
</dbReference>
<reference evidence="3 4" key="1">
    <citation type="submission" date="2020-02" db="EMBL/GenBank/DDBJ databases">
        <title>Geodermatophilus sabuli CPCC 205279 I12A-02694.</title>
        <authorList>
            <person name="Jiang Z."/>
        </authorList>
    </citation>
    <scope>NUCLEOTIDE SEQUENCE [LARGE SCALE GENOMIC DNA]</scope>
    <source>
        <strain evidence="3 4">I12A-02694</strain>
    </source>
</reference>
<organism evidence="3 4">
    <name type="scientific">Geodermatophilus sabuli</name>
    <dbReference type="NCBI Taxonomy" id="1564158"/>
    <lineage>
        <taxon>Bacteria</taxon>
        <taxon>Bacillati</taxon>
        <taxon>Actinomycetota</taxon>
        <taxon>Actinomycetes</taxon>
        <taxon>Geodermatophilales</taxon>
        <taxon>Geodermatophilaceae</taxon>
        <taxon>Geodermatophilus</taxon>
    </lineage>
</organism>
<dbReference type="InterPro" id="IPR005545">
    <property type="entry name" value="YCII"/>
</dbReference>
<protein>
    <recommendedName>
        <fullName evidence="2">YCII-related domain-containing protein</fullName>
    </recommendedName>
</protein>
<comment type="similarity">
    <text evidence="1">Belongs to the YciI family.</text>
</comment>
<accession>A0A7K3VY24</accession>
<dbReference type="RefSeq" id="WP_163479704.1">
    <property type="nucleotide sequence ID" value="NZ_JAAGWF010000002.1"/>
</dbReference>
<dbReference type="InterPro" id="IPR011008">
    <property type="entry name" value="Dimeric_a/b-barrel"/>
</dbReference>
<feature type="domain" description="YCII-related" evidence="2">
    <location>
        <begin position="24"/>
        <end position="94"/>
    </location>
</feature>
<evidence type="ECO:0000313" key="4">
    <source>
        <dbReference type="Proteomes" id="UP000470246"/>
    </source>
</evidence>
<dbReference type="AlphaFoldDB" id="A0A7K3VY24"/>
<dbReference type="Pfam" id="PF03795">
    <property type="entry name" value="YCII"/>
    <property type="match status" value="1"/>
</dbReference>
<dbReference type="Gene3D" id="3.30.70.1060">
    <property type="entry name" value="Dimeric alpha+beta barrel"/>
    <property type="match status" value="1"/>
</dbReference>
<dbReference type="SUPFAM" id="SSF54909">
    <property type="entry name" value="Dimeric alpha+beta barrel"/>
    <property type="match status" value="1"/>
</dbReference>
<evidence type="ECO:0000313" key="3">
    <source>
        <dbReference type="EMBL" id="NEK56527.1"/>
    </source>
</evidence>
<comment type="caution">
    <text evidence="3">The sequence shown here is derived from an EMBL/GenBank/DDBJ whole genome shotgun (WGS) entry which is preliminary data.</text>
</comment>
<evidence type="ECO:0000259" key="2">
    <source>
        <dbReference type="Pfam" id="PF03795"/>
    </source>
</evidence>
<name>A0A7K3VY24_9ACTN</name>
<gene>
    <name evidence="3" type="ORF">GCU56_01385</name>
</gene>